<keyword evidence="3" id="KW-0479">Metal-binding</keyword>
<evidence type="ECO:0000256" key="5">
    <source>
        <dbReference type="ARBA" id="ARBA00022842"/>
    </source>
</evidence>
<name>A0ABT1G6B5_9GAMM</name>
<keyword evidence="5" id="KW-0460">Magnesium</keyword>
<dbReference type="PANTHER" id="PTHR12992">
    <property type="entry name" value="NUDIX HYDROLASE"/>
    <property type="match status" value="1"/>
</dbReference>
<evidence type="ECO:0000256" key="1">
    <source>
        <dbReference type="ARBA" id="ARBA00001936"/>
    </source>
</evidence>
<evidence type="ECO:0000256" key="2">
    <source>
        <dbReference type="ARBA" id="ARBA00001946"/>
    </source>
</evidence>
<protein>
    <submittedName>
        <fullName evidence="8">8-oxo-dGTP pyrophosphatase MutT (NUDIX family)</fullName>
    </submittedName>
</protein>
<dbReference type="InterPro" id="IPR045121">
    <property type="entry name" value="CoAse"/>
</dbReference>
<dbReference type="PANTHER" id="PTHR12992:SF11">
    <property type="entry name" value="MITOCHONDRIAL COENZYME A DIPHOSPHATASE NUDT8"/>
    <property type="match status" value="1"/>
</dbReference>
<keyword evidence="4" id="KW-0378">Hydrolase</keyword>
<feature type="domain" description="Nudix hydrolase" evidence="7">
    <location>
        <begin position="51"/>
        <end position="183"/>
    </location>
</feature>
<gene>
    <name evidence="8" type="ORF">J2T60_000761</name>
</gene>
<evidence type="ECO:0000259" key="7">
    <source>
        <dbReference type="PROSITE" id="PS51462"/>
    </source>
</evidence>
<dbReference type="Gene3D" id="3.90.79.10">
    <property type="entry name" value="Nucleoside Triphosphate Pyrophosphohydrolase"/>
    <property type="match status" value="1"/>
</dbReference>
<dbReference type="CDD" id="cd03426">
    <property type="entry name" value="NUDIX_CoAse_Nudt7"/>
    <property type="match status" value="1"/>
</dbReference>
<comment type="caution">
    <text evidence="8">The sequence shown here is derived from an EMBL/GenBank/DDBJ whole genome shotgun (WGS) entry which is preliminary data.</text>
</comment>
<comment type="cofactor">
    <cofactor evidence="1">
        <name>Mn(2+)</name>
        <dbReference type="ChEBI" id="CHEBI:29035"/>
    </cofactor>
</comment>
<dbReference type="RefSeq" id="WP_253445657.1">
    <property type="nucleotide sequence ID" value="NZ_JALJYF010000001.1"/>
</dbReference>
<keyword evidence="6" id="KW-0464">Manganese</keyword>
<comment type="cofactor">
    <cofactor evidence="2">
        <name>Mg(2+)</name>
        <dbReference type="ChEBI" id="CHEBI:18420"/>
    </cofactor>
</comment>
<reference evidence="8 9" key="1">
    <citation type="submission" date="2022-03" db="EMBL/GenBank/DDBJ databases">
        <title>Genomic Encyclopedia of Type Strains, Phase III (KMG-III): the genomes of soil and plant-associated and newly described type strains.</title>
        <authorList>
            <person name="Whitman W."/>
        </authorList>
    </citation>
    <scope>NUCLEOTIDE SEQUENCE [LARGE SCALE GENOMIC DNA]</scope>
    <source>
        <strain evidence="8 9">BSker1</strain>
    </source>
</reference>
<evidence type="ECO:0000256" key="4">
    <source>
        <dbReference type="ARBA" id="ARBA00022801"/>
    </source>
</evidence>
<evidence type="ECO:0000256" key="6">
    <source>
        <dbReference type="ARBA" id="ARBA00023211"/>
    </source>
</evidence>
<dbReference type="EMBL" id="JALJYF010000001">
    <property type="protein sequence ID" value="MCP1726796.1"/>
    <property type="molecule type" value="Genomic_DNA"/>
</dbReference>
<organism evidence="8 9">
    <name type="scientific">Natronospira proteinivora</name>
    <dbReference type="NCBI Taxonomy" id="1807133"/>
    <lineage>
        <taxon>Bacteria</taxon>
        <taxon>Pseudomonadati</taxon>
        <taxon>Pseudomonadota</taxon>
        <taxon>Gammaproteobacteria</taxon>
        <taxon>Natronospirales</taxon>
        <taxon>Natronospiraceae</taxon>
        <taxon>Natronospira</taxon>
    </lineage>
</organism>
<keyword evidence="9" id="KW-1185">Reference proteome</keyword>
<evidence type="ECO:0000313" key="9">
    <source>
        <dbReference type="Proteomes" id="UP001523550"/>
    </source>
</evidence>
<dbReference type="NCBIfam" id="NF007980">
    <property type="entry name" value="PRK10707.1"/>
    <property type="match status" value="1"/>
</dbReference>
<dbReference type="InterPro" id="IPR000086">
    <property type="entry name" value="NUDIX_hydrolase_dom"/>
</dbReference>
<dbReference type="SUPFAM" id="SSF55811">
    <property type="entry name" value="Nudix"/>
    <property type="match status" value="1"/>
</dbReference>
<dbReference type="Proteomes" id="UP001523550">
    <property type="component" value="Unassembled WGS sequence"/>
</dbReference>
<evidence type="ECO:0000313" key="8">
    <source>
        <dbReference type="EMBL" id="MCP1726796.1"/>
    </source>
</evidence>
<evidence type="ECO:0000256" key="3">
    <source>
        <dbReference type="ARBA" id="ARBA00022723"/>
    </source>
</evidence>
<dbReference type="Pfam" id="PF00293">
    <property type="entry name" value="NUDIX"/>
    <property type="match status" value="1"/>
</dbReference>
<dbReference type="PROSITE" id="PS51462">
    <property type="entry name" value="NUDIX"/>
    <property type="match status" value="1"/>
</dbReference>
<dbReference type="InterPro" id="IPR015797">
    <property type="entry name" value="NUDIX_hydrolase-like_dom_sf"/>
</dbReference>
<accession>A0ABT1G6B5</accession>
<sequence>MAVSMNTGGGTLLARLLGQLDQSGPPKDLAAEARYGVHGDVPASLQRPVKPRPAAVLIPIVAHEQEPTILLTRRTDHLADHPGQICFPGGGCEVGDPDLEATALRETREEVGIDADRIHIRGYLRPYMTITGFAVAPVVGLLQPGFAVAPDPFEVAEVFEVPLAHLMDPANHAQQQADFRGHTLSYYQIDWRGYRVWGATAAMLVGMSQILEEDGT</sequence>
<proteinExistence type="predicted"/>